<dbReference type="Proteomes" id="UP000887565">
    <property type="component" value="Unplaced"/>
</dbReference>
<protein>
    <submittedName>
        <fullName evidence="3">Uncharacterized protein</fullName>
    </submittedName>
</protein>
<dbReference type="WBParaSite" id="nRc.2.0.1.t46368-RA">
    <property type="protein sequence ID" value="nRc.2.0.1.t46368-RA"/>
    <property type="gene ID" value="nRc.2.0.1.g46368"/>
</dbReference>
<feature type="region of interest" description="Disordered" evidence="1">
    <location>
        <begin position="14"/>
        <end position="65"/>
    </location>
</feature>
<reference evidence="3" key="1">
    <citation type="submission" date="2022-11" db="UniProtKB">
        <authorList>
            <consortium name="WormBaseParasite"/>
        </authorList>
    </citation>
    <scope>IDENTIFICATION</scope>
</reference>
<keyword evidence="2" id="KW-1185">Reference proteome</keyword>
<accession>A0A915L7B3</accession>
<feature type="compositionally biased region" description="Polar residues" evidence="1">
    <location>
        <begin position="23"/>
        <end position="51"/>
    </location>
</feature>
<proteinExistence type="predicted"/>
<evidence type="ECO:0000313" key="2">
    <source>
        <dbReference type="Proteomes" id="UP000887565"/>
    </source>
</evidence>
<sequence>MKILLEVIRNLAQDAPHPPMQARPSSAHSVTSESNAMHQNTSQRGATTSEMGTHHRNDFSQHPSMSTTIYNQNVFQQGTLTSASCAQFQTASNQSALMSAKVRPSPKRFSTRRPDVSNGQLPPEQLPPGCNDISKRRRPSKCFPRMHVDITKDCQPSERFSKRRCDISNGCSSSNFALQKRGLYQIDNSENTTLSDARKIEINNKFASDDYRKGLDPIDYVTMSNIAWLLKQKCKSAISICHTTTARCFDVSKECQISRILPESCNDVSNGRAPTASSADESSHIFRSEPDYKFGIPHNP</sequence>
<feature type="region of interest" description="Disordered" evidence="1">
    <location>
        <begin position="96"/>
        <end position="137"/>
    </location>
</feature>
<evidence type="ECO:0000313" key="3">
    <source>
        <dbReference type="WBParaSite" id="nRc.2.0.1.t46368-RA"/>
    </source>
</evidence>
<evidence type="ECO:0000256" key="1">
    <source>
        <dbReference type="SAM" id="MobiDB-lite"/>
    </source>
</evidence>
<name>A0A915L7B3_ROMCU</name>
<dbReference type="AlphaFoldDB" id="A0A915L7B3"/>
<organism evidence="2 3">
    <name type="scientific">Romanomermis culicivorax</name>
    <name type="common">Nematode worm</name>
    <dbReference type="NCBI Taxonomy" id="13658"/>
    <lineage>
        <taxon>Eukaryota</taxon>
        <taxon>Metazoa</taxon>
        <taxon>Ecdysozoa</taxon>
        <taxon>Nematoda</taxon>
        <taxon>Enoplea</taxon>
        <taxon>Dorylaimia</taxon>
        <taxon>Mermithida</taxon>
        <taxon>Mermithoidea</taxon>
        <taxon>Mermithidae</taxon>
        <taxon>Romanomermis</taxon>
    </lineage>
</organism>